<protein>
    <submittedName>
        <fullName evidence="2">Nuclear transport factor 2 family protein</fullName>
    </submittedName>
</protein>
<dbReference type="EMBL" id="CP071448">
    <property type="protein sequence ID" value="QSW88853.1"/>
    <property type="molecule type" value="Genomic_DNA"/>
</dbReference>
<dbReference type="Proteomes" id="UP000663440">
    <property type="component" value="Chromosome"/>
</dbReference>
<dbReference type="InterPro" id="IPR037401">
    <property type="entry name" value="SnoaL-like"/>
</dbReference>
<evidence type="ECO:0000313" key="3">
    <source>
        <dbReference type="Proteomes" id="UP000663440"/>
    </source>
</evidence>
<evidence type="ECO:0000259" key="1">
    <source>
        <dbReference type="Pfam" id="PF13474"/>
    </source>
</evidence>
<sequence>MSRITFIFFLLALGTSAQEKETDLNFRKQIEAYNTSFSTFFMEGNIDNFSKLYTEQTIFMPEHSQERIGKKNIVDFYKQWLSEVKIVAFKKTIYELQNLGNYILEIGNFKEDFAKKDHKIYSYSGKYMILWKLAKKGKPMTIAAEIWGSDSYIDDKEFPEINDANIPNTKEYSDSDKLTVEIKERNQNIRKLVQERNGAEHSKMFMSDAIYLTYYTPMLSGIKDITDYFVDHEKPGTLKIESISIKTSAIIKTEKAVVEFGFYSVDWRDGENNGNVKGKSINVWKRNQDNQLLLFRQMVNHD</sequence>
<dbReference type="Pfam" id="PF13474">
    <property type="entry name" value="SnoaL_3"/>
    <property type="match status" value="1"/>
</dbReference>
<evidence type="ECO:0000313" key="2">
    <source>
        <dbReference type="EMBL" id="QSW88853.1"/>
    </source>
</evidence>
<dbReference type="SUPFAM" id="SSF54427">
    <property type="entry name" value="NTF2-like"/>
    <property type="match status" value="1"/>
</dbReference>
<dbReference type="Gene3D" id="3.10.450.50">
    <property type="match status" value="2"/>
</dbReference>
<dbReference type="InterPro" id="IPR032710">
    <property type="entry name" value="NTF2-like_dom_sf"/>
</dbReference>
<keyword evidence="3" id="KW-1185">Reference proteome</keyword>
<name>A0ABX7QEB1_9FLAO</name>
<accession>A0ABX7QEB1</accession>
<dbReference type="RefSeq" id="WP_207296052.1">
    <property type="nucleotide sequence ID" value="NZ_CP071448.1"/>
</dbReference>
<reference evidence="2 3" key="1">
    <citation type="submission" date="2021-03" db="EMBL/GenBank/DDBJ databases">
        <title>Flavobacterium kribbensis sp. nov, an endophytic bacteria, isolated from soybean.</title>
        <authorList>
            <person name="Lee J."/>
            <person name="Seo J."/>
        </authorList>
    </citation>
    <scope>NUCLEOTIDE SEQUENCE [LARGE SCALE GENOMIC DNA]</scope>
    <source>
        <strain evidence="2 3">BB8</strain>
    </source>
</reference>
<proteinExistence type="predicted"/>
<organism evidence="2 3">
    <name type="scientific">Flavobacterium endoglycinae</name>
    <dbReference type="NCBI Taxonomy" id="2816357"/>
    <lineage>
        <taxon>Bacteria</taxon>
        <taxon>Pseudomonadati</taxon>
        <taxon>Bacteroidota</taxon>
        <taxon>Flavobacteriia</taxon>
        <taxon>Flavobacteriales</taxon>
        <taxon>Flavobacteriaceae</taxon>
        <taxon>Flavobacterium</taxon>
    </lineage>
</organism>
<gene>
    <name evidence="2" type="ORF">J0383_21765</name>
</gene>
<feature type="domain" description="SnoaL-like" evidence="1">
    <location>
        <begin position="30"/>
        <end position="104"/>
    </location>
</feature>